<feature type="compositionally biased region" description="Basic and acidic residues" evidence="1">
    <location>
        <begin position="57"/>
        <end position="71"/>
    </location>
</feature>
<proteinExistence type="predicted"/>
<protein>
    <submittedName>
        <fullName evidence="2">Uncharacterized protein</fullName>
    </submittedName>
</protein>
<sequence length="100" mass="10743">MQRLGAGRQAFGIAQQADVEAVALPVPGLAPGLLGEPLLHVRGDRLIDLDGRLIRSGHGREWPQREEEKQRRAGGKSLSAFPLGAAPMRKEGDAKALDRS</sequence>
<feature type="compositionally biased region" description="Basic and acidic residues" evidence="1">
    <location>
        <begin position="88"/>
        <end position="100"/>
    </location>
</feature>
<evidence type="ECO:0000256" key="1">
    <source>
        <dbReference type="SAM" id="MobiDB-lite"/>
    </source>
</evidence>
<dbReference type="AlphaFoldDB" id="A0A653B4Z3"/>
<name>A0A653B4Z3_ECTOL</name>
<gene>
    <name evidence="2" type="ORF">POT9AD_2628</name>
</gene>
<accession>A0A653B4Z3</accession>
<reference evidence="2" key="1">
    <citation type="submission" date="2018-11" db="EMBL/GenBank/DDBJ databases">
        <authorList>
            <consortium name="Genoscope - CEA"/>
            <person name="William W."/>
        </authorList>
    </citation>
    <scope>NUCLEOTIDE SEQUENCE [LARGE SCALE GENOMIC DNA]</scope>
    <source>
        <strain evidence="2">T9AD</strain>
    </source>
</reference>
<dbReference type="EMBL" id="LR130779">
    <property type="protein sequence ID" value="VDN63603.1"/>
    <property type="molecule type" value="Genomic_DNA"/>
</dbReference>
<organism evidence="2">
    <name type="scientific">Ectopseudomonas oleovorans</name>
    <name type="common">Pseudomonas oleovorans</name>
    <dbReference type="NCBI Taxonomy" id="301"/>
    <lineage>
        <taxon>Bacteria</taxon>
        <taxon>Pseudomonadati</taxon>
        <taxon>Pseudomonadota</taxon>
        <taxon>Gammaproteobacteria</taxon>
        <taxon>Pseudomonadales</taxon>
        <taxon>Pseudomonadaceae</taxon>
        <taxon>Ectopseudomonas</taxon>
    </lineage>
</organism>
<feature type="region of interest" description="Disordered" evidence="1">
    <location>
        <begin position="57"/>
        <end position="100"/>
    </location>
</feature>
<evidence type="ECO:0000313" key="2">
    <source>
        <dbReference type="EMBL" id="VDN63603.1"/>
    </source>
</evidence>